<accession>A0A9P6WF82</accession>
<comment type="caution">
    <text evidence="13">The sequence shown here is derived from an EMBL/GenBank/DDBJ whole genome shotgun (WGS) entry which is preliminary data.</text>
</comment>
<dbReference type="Pfam" id="PF07558">
    <property type="entry name" value="Shugoshin_N"/>
    <property type="match status" value="1"/>
</dbReference>
<feature type="domain" description="Shugoshin C-terminal" evidence="11">
    <location>
        <begin position="372"/>
        <end position="392"/>
    </location>
</feature>
<dbReference type="InterPro" id="IPR011515">
    <property type="entry name" value="Shugoshin_C"/>
</dbReference>
<organism evidence="13 14">
    <name type="scientific">Maudiozyma exigua</name>
    <name type="common">Yeast</name>
    <name type="synonym">Kazachstania exigua</name>
    <dbReference type="NCBI Taxonomy" id="34358"/>
    <lineage>
        <taxon>Eukaryota</taxon>
        <taxon>Fungi</taxon>
        <taxon>Dikarya</taxon>
        <taxon>Ascomycota</taxon>
        <taxon>Saccharomycotina</taxon>
        <taxon>Saccharomycetes</taxon>
        <taxon>Saccharomycetales</taxon>
        <taxon>Saccharomycetaceae</taxon>
        <taxon>Maudiozyma</taxon>
    </lineage>
</organism>
<keyword evidence="5" id="KW-0159">Chromosome partition</keyword>
<dbReference type="InterPro" id="IPR011516">
    <property type="entry name" value="Shugoshin_N"/>
</dbReference>
<sequence length="572" mass="64762">MRRVKGNSPSGNERTPQNNAKLYQLQFQELQDILDQESEKLIHLKNSYGQQNVAIAKENSLLKMKLNEMESKVSGLIQENVSVRSHITLTHSQYKKQLNDKLQKMENQLIERFQSILDLFQQVRVQEKLPIETHDHNNGLISNRLIDLPSSLPTSKESLGNSKESAPVITNASAQETSSSPSMNSTSSRKRRKSSRRQSMFVPSDFEFPLDNDNVENRESEQLQHPSDLLVREPGSPVISKESTKDDNEGDFTNSIIDYSIPEEKDTRPHPTTPLLQKGSLVNSKNKSTTNNTVLSSMQTTSSIPSSSSSVAKLDIFRDDDDDTTENSIQTLKENIIVKHSIKPPRIKSKKRKIVDERMPVSNYPEINPSTRRTRGKTVNYTLPSLRSKMRRPTEKLVDATTTINIKDLQVNNRRRRTRSSNMKKTVSSGHVNPLIDHNETENEPTSKVITEKSNEISQLSSPSHIKEVIDTKRKKLALTKSSSPLVEKDINRKRPTSQKKKLFKQAIVNDLNDDINDSGMNSSSRANKSVSFRLNDEDLSVFDLIPAKVNTTPKTYKNNLASNNILLGKRR</sequence>
<dbReference type="OrthoDB" id="5394106at2759"/>
<feature type="domain" description="Shugoshin N-terminal coiled-coil" evidence="12">
    <location>
        <begin position="44"/>
        <end position="86"/>
    </location>
</feature>
<dbReference type="GO" id="GO:0051301">
    <property type="term" value="P:cell division"/>
    <property type="evidence" value="ECO:0007669"/>
    <property type="project" value="UniProtKB-KW"/>
</dbReference>
<keyword evidence="8" id="KW-0137">Centromere</keyword>
<feature type="region of interest" description="Disordered" evidence="10">
    <location>
        <begin position="414"/>
        <end position="446"/>
    </location>
</feature>
<evidence type="ECO:0000256" key="3">
    <source>
        <dbReference type="ARBA" id="ARBA00022454"/>
    </source>
</evidence>
<evidence type="ECO:0000256" key="1">
    <source>
        <dbReference type="ARBA" id="ARBA00004584"/>
    </source>
</evidence>
<evidence type="ECO:0000256" key="4">
    <source>
        <dbReference type="ARBA" id="ARBA00022618"/>
    </source>
</evidence>
<evidence type="ECO:0000256" key="9">
    <source>
        <dbReference type="SAM" id="Coils"/>
    </source>
</evidence>
<name>A0A9P6WF82_MAUEX</name>
<dbReference type="GO" id="GO:0005634">
    <property type="term" value="C:nucleus"/>
    <property type="evidence" value="ECO:0007669"/>
    <property type="project" value="InterPro"/>
</dbReference>
<feature type="compositionally biased region" description="Low complexity" evidence="10">
    <location>
        <begin position="178"/>
        <end position="187"/>
    </location>
</feature>
<evidence type="ECO:0000313" key="14">
    <source>
        <dbReference type="Proteomes" id="UP000750334"/>
    </source>
</evidence>
<evidence type="ECO:0000256" key="8">
    <source>
        <dbReference type="ARBA" id="ARBA00023328"/>
    </source>
</evidence>
<evidence type="ECO:0000256" key="5">
    <source>
        <dbReference type="ARBA" id="ARBA00022829"/>
    </source>
</evidence>
<keyword evidence="14" id="KW-1185">Reference proteome</keyword>
<dbReference type="Proteomes" id="UP000750334">
    <property type="component" value="Unassembled WGS sequence"/>
</dbReference>
<evidence type="ECO:0000313" key="13">
    <source>
        <dbReference type="EMBL" id="KAG0671877.1"/>
    </source>
</evidence>
<keyword evidence="6 9" id="KW-0175">Coiled coil</keyword>
<evidence type="ECO:0000259" key="12">
    <source>
        <dbReference type="Pfam" id="PF07558"/>
    </source>
</evidence>
<comment type="subcellular location">
    <subcellularLocation>
        <location evidence="1">Chromosome</location>
        <location evidence="1">Centromere</location>
    </subcellularLocation>
</comment>
<evidence type="ECO:0000259" key="11">
    <source>
        <dbReference type="Pfam" id="PF07557"/>
    </source>
</evidence>
<evidence type="ECO:0000256" key="6">
    <source>
        <dbReference type="ARBA" id="ARBA00023054"/>
    </source>
</evidence>
<evidence type="ECO:0000256" key="2">
    <source>
        <dbReference type="ARBA" id="ARBA00010845"/>
    </source>
</evidence>
<keyword evidence="7" id="KW-0131">Cell cycle</keyword>
<gene>
    <name evidence="13" type="primary">SGO1</name>
    <name evidence="13" type="ORF">C6P45_004752</name>
</gene>
<evidence type="ECO:0000256" key="10">
    <source>
        <dbReference type="SAM" id="MobiDB-lite"/>
    </source>
</evidence>
<protein>
    <submittedName>
        <fullName evidence="13">Shugoshin</fullName>
    </submittedName>
</protein>
<feature type="compositionally biased region" description="Polar residues" evidence="10">
    <location>
        <begin position="152"/>
        <end position="177"/>
    </location>
</feature>
<keyword evidence="4" id="KW-0132">Cell division</keyword>
<feature type="coiled-coil region" evidence="9">
    <location>
        <begin position="20"/>
        <end position="79"/>
    </location>
</feature>
<proteinExistence type="inferred from homology"/>
<dbReference type="Pfam" id="PF07557">
    <property type="entry name" value="Shugoshin_C"/>
    <property type="match status" value="1"/>
</dbReference>
<feature type="compositionally biased region" description="Low complexity" evidence="10">
    <location>
        <begin position="280"/>
        <end position="307"/>
    </location>
</feature>
<comment type="similarity">
    <text evidence="2">Belongs to the shugoshin family.</text>
</comment>
<keyword evidence="3" id="KW-0158">Chromosome</keyword>
<evidence type="ECO:0000256" key="7">
    <source>
        <dbReference type="ARBA" id="ARBA00023306"/>
    </source>
</evidence>
<dbReference type="EMBL" id="PUHR01000007">
    <property type="protein sequence ID" value="KAG0671877.1"/>
    <property type="molecule type" value="Genomic_DNA"/>
</dbReference>
<dbReference type="GO" id="GO:0000779">
    <property type="term" value="C:condensed chromosome, centromeric region"/>
    <property type="evidence" value="ECO:0007669"/>
    <property type="project" value="UniProtKB-ARBA"/>
</dbReference>
<dbReference type="GO" id="GO:0045132">
    <property type="term" value="P:meiotic chromosome segregation"/>
    <property type="evidence" value="ECO:0007669"/>
    <property type="project" value="InterPro"/>
</dbReference>
<reference evidence="13 14" key="1">
    <citation type="submission" date="2020-11" db="EMBL/GenBank/DDBJ databases">
        <title>Kefir isolates.</title>
        <authorList>
            <person name="Marcisauskas S."/>
            <person name="Kim Y."/>
            <person name="Blasche S."/>
        </authorList>
    </citation>
    <scope>NUCLEOTIDE SEQUENCE [LARGE SCALE GENOMIC DNA]</scope>
    <source>
        <strain evidence="13 14">OG2</strain>
    </source>
</reference>
<feature type="region of interest" description="Disordered" evidence="10">
    <location>
        <begin position="152"/>
        <end position="307"/>
    </location>
</feature>
<dbReference type="AlphaFoldDB" id="A0A9P6WF82"/>